<evidence type="ECO:0000313" key="3">
    <source>
        <dbReference type="Proteomes" id="UP001457282"/>
    </source>
</evidence>
<dbReference type="PANTHER" id="PTHR35125">
    <property type="entry name" value="NEURON NAVIGATOR 1-LIKE-RELATED"/>
    <property type="match status" value="1"/>
</dbReference>
<name>A0AAW1VR33_RUBAR</name>
<dbReference type="PANTHER" id="PTHR35125:SF2">
    <property type="entry name" value="PROTEIN PATRONUS 2-LIKE"/>
    <property type="match status" value="1"/>
</dbReference>
<dbReference type="EMBL" id="JBEDUW010000060">
    <property type="protein sequence ID" value="KAK9906915.1"/>
    <property type="molecule type" value="Genomic_DNA"/>
</dbReference>
<evidence type="ECO:0000313" key="2">
    <source>
        <dbReference type="EMBL" id="KAK9906915.1"/>
    </source>
</evidence>
<evidence type="ECO:0000256" key="1">
    <source>
        <dbReference type="SAM" id="MobiDB-lite"/>
    </source>
</evidence>
<gene>
    <name evidence="2" type="ORF">M0R45_002597</name>
</gene>
<feature type="region of interest" description="Disordered" evidence="1">
    <location>
        <begin position="17"/>
        <end position="60"/>
    </location>
</feature>
<comment type="caution">
    <text evidence="2">The sequence shown here is derived from an EMBL/GenBank/DDBJ whole genome shotgun (WGS) entry which is preliminary data.</text>
</comment>
<keyword evidence="3" id="KW-1185">Reference proteome</keyword>
<dbReference type="AlphaFoldDB" id="A0AAW1VR33"/>
<dbReference type="GO" id="GO:0007346">
    <property type="term" value="P:regulation of mitotic cell cycle"/>
    <property type="evidence" value="ECO:0007669"/>
    <property type="project" value="InterPro"/>
</dbReference>
<proteinExistence type="predicted"/>
<organism evidence="2 3">
    <name type="scientific">Rubus argutus</name>
    <name type="common">Southern blackberry</name>
    <dbReference type="NCBI Taxonomy" id="59490"/>
    <lineage>
        <taxon>Eukaryota</taxon>
        <taxon>Viridiplantae</taxon>
        <taxon>Streptophyta</taxon>
        <taxon>Embryophyta</taxon>
        <taxon>Tracheophyta</taxon>
        <taxon>Spermatophyta</taxon>
        <taxon>Magnoliopsida</taxon>
        <taxon>eudicotyledons</taxon>
        <taxon>Gunneridae</taxon>
        <taxon>Pentapetalae</taxon>
        <taxon>rosids</taxon>
        <taxon>fabids</taxon>
        <taxon>Rosales</taxon>
        <taxon>Rosaceae</taxon>
        <taxon>Rosoideae</taxon>
        <taxon>Rosoideae incertae sedis</taxon>
        <taxon>Rubus</taxon>
    </lineage>
</organism>
<dbReference type="Proteomes" id="UP001457282">
    <property type="component" value="Unassembled WGS sequence"/>
</dbReference>
<dbReference type="InterPro" id="IPR039326">
    <property type="entry name" value="Patronus"/>
</dbReference>
<accession>A0AAW1VR33</accession>
<reference evidence="2 3" key="1">
    <citation type="journal article" date="2023" name="G3 (Bethesda)">
        <title>A chromosome-length genome assembly and annotation of blackberry (Rubus argutus, cv. 'Hillquist').</title>
        <authorList>
            <person name="Bruna T."/>
            <person name="Aryal R."/>
            <person name="Dudchenko O."/>
            <person name="Sargent D.J."/>
            <person name="Mead D."/>
            <person name="Buti M."/>
            <person name="Cavallini A."/>
            <person name="Hytonen T."/>
            <person name="Andres J."/>
            <person name="Pham M."/>
            <person name="Weisz D."/>
            <person name="Mascagni F."/>
            <person name="Usai G."/>
            <person name="Natali L."/>
            <person name="Bassil N."/>
            <person name="Fernandez G.E."/>
            <person name="Lomsadze A."/>
            <person name="Armour M."/>
            <person name="Olukolu B."/>
            <person name="Poorten T."/>
            <person name="Britton C."/>
            <person name="Davik J."/>
            <person name="Ashrafi H."/>
            <person name="Aiden E.L."/>
            <person name="Borodovsky M."/>
            <person name="Worthington M."/>
        </authorList>
    </citation>
    <scope>NUCLEOTIDE SEQUENCE [LARGE SCALE GENOMIC DNA]</scope>
    <source>
        <strain evidence="2">PI 553951</strain>
    </source>
</reference>
<sequence>MASKVGRLFQDQNLTVHSNGASLVGKGDAKTQKKGGFGGRKPLGDVSNTGKPEFTKASKKSALTNVPQIIADASNKKSLAKALDKVQTRGSRKALSDVSNTVKPPVHKKSSVVAPPPCGFEEEGFLHDHQQCIKAMRKANHMDQMDQLMMIHGPDSSKKLSSPCAASQLSKVEPESPMRYLDLKEMPELFDSPPHCKSPLSPNHTKSPWIWEDCDFQVMETPQLLRH</sequence>
<feature type="region of interest" description="Disordered" evidence="1">
    <location>
        <begin position="91"/>
        <end position="113"/>
    </location>
</feature>
<protein>
    <submittedName>
        <fullName evidence="2">Uncharacterized protein</fullName>
    </submittedName>
</protein>